<protein>
    <recommendedName>
        <fullName evidence="4">YqaJ viral recombinase domain-containing protein</fullName>
    </recommendedName>
</protein>
<dbReference type="EMBL" id="JBHTCG010000044">
    <property type="protein sequence ID" value="MFC7387809.1"/>
    <property type="molecule type" value="Genomic_DNA"/>
</dbReference>
<keyword evidence="3" id="KW-1185">Reference proteome</keyword>
<evidence type="ECO:0008006" key="4">
    <source>
        <dbReference type="Google" id="ProtNLM"/>
    </source>
</evidence>
<comment type="caution">
    <text evidence="2">The sequence shown here is derived from an EMBL/GenBank/DDBJ whole genome shotgun (WGS) entry which is preliminary data.</text>
</comment>
<feature type="compositionally biased region" description="Basic and acidic residues" evidence="1">
    <location>
        <begin position="25"/>
        <end position="38"/>
    </location>
</feature>
<dbReference type="Proteomes" id="UP001596496">
    <property type="component" value="Unassembled WGS sequence"/>
</dbReference>
<accession>A0ABW2PFM2</accession>
<evidence type="ECO:0000313" key="2">
    <source>
        <dbReference type="EMBL" id="MFC7387809.1"/>
    </source>
</evidence>
<reference evidence="3" key="1">
    <citation type="journal article" date="2019" name="Int. J. Syst. Evol. Microbiol.">
        <title>The Global Catalogue of Microorganisms (GCM) 10K type strain sequencing project: providing services to taxonomists for standard genome sequencing and annotation.</title>
        <authorList>
            <consortium name="The Broad Institute Genomics Platform"/>
            <consortium name="The Broad Institute Genome Sequencing Center for Infectious Disease"/>
            <person name="Wu L."/>
            <person name="Ma J."/>
        </authorList>
    </citation>
    <scope>NUCLEOTIDE SEQUENCE [LARGE SCALE GENOMIC DNA]</scope>
    <source>
        <strain evidence="3">CECT 7649</strain>
    </source>
</reference>
<feature type="region of interest" description="Disordered" evidence="1">
    <location>
        <begin position="433"/>
        <end position="454"/>
    </location>
</feature>
<feature type="region of interest" description="Disordered" evidence="1">
    <location>
        <begin position="1"/>
        <end position="38"/>
    </location>
</feature>
<feature type="compositionally biased region" description="Basic and acidic residues" evidence="1">
    <location>
        <begin position="1"/>
        <end position="11"/>
    </location>
</feature>
<proteinExistence type="predicted"/>
<feature type="region of interest" description="Disordered" evidence="1">
    <location>
        <begin position="250"/>
        <end position="310"/>
    </location>
</feature>
<gene>
    <name evidence="2" type="ORF">ACFQSB_36765</name>
</gene>
<name>A0ABW2PFM2_9ACTN</name>
<organism evidence="2 3">
    <name type="scientific">Sphaerisporangium rhizosphaerae</name>
    <dbReference type="NCBI Taxonomy" id="2269375"/>
    <lineage>
        <taxon>Bacteria</taxon>
        <taxon>Bacillati</taxon>
        <taxon>Actinomycetota</taxon>
        <taxon>Actinomycetes</taxon>
        <taxon>Streptosporangiales</taxon>
        <taxon>Streptosporangiaceae</taxon>
        <taxon>Sphaerisporangium</taxon>
    </lineage>
</organism>
<evidence type="ECO:0000313" key="3">
    <source>
        <dbReference type="Proteomes" id="UP001596496"/>
    </source>
</evidence>
<dbReference type="RefSeq" id="WP_380831694.1">
    <property type="nucleotide sequence ID" value="NZ_JBHTCG010000044.1"/>
</dbReference>
<evidence type="ECO:0000256" key="1">
    <source>
        <dbReference type="SAM" id="MobiDB-lite"/>
    </source>
</evidence>
<sequence>MTSHDRKAEPGRRRKPSKAGSEPSSAREEKRRLKAIAERTRRRGRDILDVFTAVEHRQDRLDMKAEFGEEHAGGHEVVSRYWPGNRREPDQAAAGRFVHSYAREIILGTLNWAPPGSKERADLARTFALTWPADVVPNEGPGRMVITLPDGTRRIPDGVATEKGIMVELKPKGSERTGRRQARLYAAYADLHYPLGEGRKWKWMVVTYDNRAAVEKLVAMGYLPPAKRSWRGQRAAGLKAYGETGFRAVQSEPAAPEKRAAAEKPPLAQEPPATQKPPATREPAATGKPPAAEKPVAPSPTVTVEHPASRPAEYARQRGLDGIAESARGPVGAVEGVGRAWQSRNIGVMQNEELAKAARSVARLQPEIDRRRAEGDWVVVVAVFDEPSIFDFFARLIDWREERDVKRFVTSYLRYGPTKEDAYANRGAPAHAAISADEPSARYKPPTPLPEKRPGRRWVEAEWDVLPPHPVVRPFQPTVRDVTGRWRTVVDGQEAVLDLDAGSGQVRADLRWPGRHVQVERAAWEPETRTLRMVVSDGGRTWIRSCTFRFIGPDLLAGSFTAHGPAAPDRGTGVSGITGWWRQGTPLAGTGGLTGPNGPRP</sequence>